<dbReference type="Proteomes" id="UP000230273">
    <property type="component" value="Unassembled WGS sequence"/>
</dbReference>
<protein>
    <recommendedName>
        <fullName evidence="2">histidine kinase</fullName>
        <ecNumber evidence="2">2.7.13.3</ecNumber>
    </recommendedName>
</protein>
<dbReference type="GO" id="GO:0004721">
    <property type="term" value="F:phosphoprotein phosphatase activity"/>
    <property type="evidence" value="ECO:0007669"/>
    <property type="project" value="TreeGrafter"/>
</dbReference>
<dbReference type="AlphaFoldDB" id="A0A2G9YZK2"/>
<dbReference type="InterPro" id="IPR036890">
    <property type="entry name" value="HATPase_C_sf"/>
</dbReference>
<keyword evidence="4" id="KW-0808">Transferase</keyword>
<proteinExistence type="predicted"/>
<evidence type="ECO:0000313" key="8">
    <source>
        <dbReference type="EMBL" id="PIP23891.1"/>
    </source>
</evidence>
<evidence type="ECO:0000256" key="6">
    <source>
        <dbReference type="ARBA" id="ARBA00023012"/>
    </source>
</evidence>
<dbReference type="SMART" id="SM00387">
    <property type="entry name" value="HATPase_c"/>
    <property type="match status" value="1"/>
</dbReference>
<comment type="catalytic activity">
    <reaction evidence="1">
        <text>ATP + protein L-histidine = ADP + protein N-phospho-L-histidine.</text>
        <dbReference type="EC" id="2.7.13.3"/>
    </reaction>
</comment>
<dbReference type="FunFam" id="3.30.565.10:FF:000006">
    <property type="entry name" value="Sensor histidine kinase WalK"/>
    <property type="match status" value="1"/>
</dbReference>
<feature type="domain" description="Histidine kinase" evidence="7">
    <location>
        <begin position="17"/>
        <end position="236"/>
    </location>
</feature>
<evidence type="ECO:0000259" key="7">
    <source>
        <dbReference type="PROSITE" id="PS50109"/>
    </source>
</evidence>
<comment type="caution">
    <text evidence="8">The sequence shown here is derived from an EMBL/GenBank/DDBJ whole genome shotgun (WGS) entry which is preliminary data.</text>
</comment>
<dbReference type="InterPro" id="IPR003661">
    <property type="entry name" value="HisK_dim/P_dom"/>
</dbReference>
<dbReference type="CDD" id="cd00082">
    <property type="entry name" value="HisKA"/>
    <property type="match status" value="1"/>
</dbReference>
<dbReference type="GO" id="GO:0000155">
    <property type="term" value="F:phosphorelay sensor kinase activity"/>
    <property type="evidence" value="ECO:0007669"/>
    <property type="project" value="InterPro"/>
</dbReference>
<evidence type="ECO:0000256" key="4">
    <source>
        <dbReference type="ARBA" id="ARBA00022679"/>
    </source>
</evidence>
<evidence type="ECO:0000256" key="3">
    <source>
        <dbReference type="ARBA" id="ARBA00022553"/>
    </source>
</evidence>
<dbReference type="Gene3D" id="1.10.287.130">
    <property type="match status" value="1"/>
</dbReference>
<dbReference type="PANTHER" id="PTHR45453:SF1">
    <property type="entry name" value="PHOSPHATE REGULON SENSOR PROTEIN PHOR"/>
    <property type="match status" value="1"/>
</dbReference>
<evidence type="ECO:0000256" key="1">
    <source>
        <dbReference type="ARBA" id="ARBA00000085"/>
    </source>
</evidence>
<dbReference type="Gene3D" id="3.30.565.10">
    <property type="entry name" value="Histidine kinase-like ATPase, C-terminal domain"/>
    <property type="match status" value="1"/>
</dbReference>
<organism evidence="8 9">
    <name type="scientific">Candidatus Nealsonbacteria bacterium CG23_combo_of_CG06-09_8_20_14_all_38_19</name>
    <dbReference type="NCBI Taxonomy" id="1974721"/>
    <lineage>
        <taxon>Bacteria</taxon>
        <taxon>Candidatus Nealsoniibacteriota</taxon>
    </lineage>
</organism>
<evidence type="ECO:0000313" key="9">
    <source>
        <dbReference type="Proteomes" id="UP000230273"/>
    </source>
</evidence>
<dbReference type="PROSITE" id="PS50109">
    <property type="entry name" value="HIS_KIN"/>
    <property type="match status" value="1"/>
</dbReference>
<accession>A0A2G9YZK2</accession>
<dbReference type="InterPro" id="IPR050351">
    <property type="entry name" value="BphY/WalK/GraS-like"/>
</dbReference>
<dbReference type="PRINTS" id="PR00344">
    <property type="entry name" value="BCTRLSENSOR"/>
</dbReference>
<dbReference type="InterPro" id="IPR005467">
    <property type="entry name" value="His_kinase_dom"/>
</dbReference>
<dbReference type="EMBL" id="PCRP01000013">
    <property type="protein sequence ID" value="PIP23891.1"/>
    <property type="molecule type" value="Genomic_DNA"/>
</dbReference>
<keyword evidence="3" id="KW-0597">Phosphoprotein</keyword>
<evidence type="ECO:0000256" key="2">
    <source>
        <dbReference type="ARBA" id="ARBA00012438"/>
    </source>
</evidence>
<dbReference type="PANTHER" id="PTHR45453">
    <property type="entry name" value="PHOSPHATE REGULON SENSOR PROTEIN PHOR"/>
    <property type="match status" value="1"/>
</dbReference>
<sequence length="237" mass="26698">MPEPKIKKSGKSGVVSVFAYKLKTPISAVKGYLESLIAGDRGEINLFQKEYLSDALENIKKISNFIEILQDVNKAEANRLEIKFKKVNLKDIIEKTLAELNVWIKASNCDISFKASENIPEILADSVKIKRVIQDLIVNAVTYKKRKGRVEIVLEKKGKKVLFNCKDNGVGIPKKELKNVFSKFYRSQASIEIDPTGTGLDLYIDKAIINQHGGKIWFSKNRGAGMTFYFSLPVIKK</sequence>
<keyword evidence="5" id="KW-0418">Kinase</keyword>
<dbReference type="SMART" id="SM00388">
    <property type="entry name" value="HisKA"/>
    <property type="match status" value="1"/>
</dbReference>
<dbReference type="SUPFAM" id="SSF47384">
    <property type="entry name" value="Homodimeric domain of signal transducing histidine kinase"/>
    <property type="match status" value="1"/>
</dbReference>
<dbReference type="InterPro" id="IPR004358">
    <property type="entry name" value="Sig_transdc_His_kin-like_C"/>
</dbReference>
<dbReference type="GO" id="GO:0016036">
    <property type="term" value="P:cellular response to phosphate starvation"/>
    <property type="evidence" value="ECO:0007669"/>
    <property type="project" value="TreeGrafter"/>
</dbReference>
<name>A0A2G9YZK2_9BACT</name>
<dbReference type="InterPro" id="IPR003594">
    <property type="entry name" value="HATPase_dom"/>
</dbReference>
<gene>
    <name evidence="8" type="ORF">COX36_00885</name>
</gene>
<dbReference type="GO" id="GO:0005886">
    <property type="term" value="C:plasma membrane"/>
    <property type="evidence" value="ECO:0007669"/>
    <property type="project" value="TreeGrafter"/>
</dbReference>
<dbReference type="InterPro" id="IPR036097">
    <property type="entry name" value="HisK_dim/P_sf"/>
</dbReference>
<keyword evidence="6" id="KW-0902">Two-component regulatory system</keyword>
<dbReference type="EC" id="2.7.13.3" evidence="2"/>
<reference evidence="8 9" key="1">
    <citation type="submission" date="2017-09" db="EMBL/GenBank/DDBJ databases">
        <title>Depth-based differentiation of microbial function through sediment-hosted aquifers and enrichment of novel symbionts in the deep terrestrial subsurface.</title>
        <authorList>
            <person name="Probst A.J."/>
            <person name="Ladd B."/>
            <person name="Jarett J.K."/>
            <person name="Geller-Mcgrath D.E."/>
            <person name="Sieber C.M."/>
            <person name="Emerson J.B."/>
            <person name="Anantharaman K."/>
            <person name="Thomas B.C."/>
            <person name="Malmstrom R."/>
            <person name="Stieglmeier M."/>
            <person name="Klingl A."/>
            <person name="Woyke T."/>
            <person name="Ryan C.M."/>
            <person name="Banfield J.F."/>
        </authorList>
    </citation>
    <scope>NUCLEOTIDE SEQUENCE [LARGE SCALE GENOMIC DNA]</scope>
    <source>
        <strain evidence="8">CG23_combo_of_CG06-09_8_20_14_all_38_19</strain>
    </source>
</reference>
<evidence type="ECO:0000256" key="5">
    <source>
        <dbReference type="ARBA" id="ARBA00022777"/>
    </source>
</evidence>
<dbReference type="CDD" id="cd00075">
    <property type="entry name" value="HATPase"/>
    <property type="match status" value="1"/>
</dbReference>
<dbReference type="Pfam" id="PF02518">
    <property type="entry name" value="HATPase_c"/>
    <property type="match status" value="1"/>
</dbReference>
<dbReference type="SUPFAM" id="SSF55874">
    <property type="entry name" value="ATPase domain of HSP90 chaperone/DNA topoisomerase II/histidine kinase"/>
    <property type="match status" value="1"/>
</dbReference>